<comment type="caution">
    <text evidence="1">The sequence shown here is derived from an EMBL/GenBank/DDBJ whole genome shotgun (WGS) entry which is preliminary data.</text>
</comment>
<dbReference type="AlphaFoldDB" id="A0A6C2CMS6"/>
<dbReference type="EMBL" id="SDKK01000018">
    <property type="protein sequence ID" value="TYC54623.1"/>
    <property type="molecule type" value="Genomic_DNA"/>
</dbReference>
<gene>
    <name evidence="1" type="ORF">ETQ85_18280</name>
</gene>
<evidence type="ECO:0000313" key="2">
    <source>
        <dbReference type="Proteomes" id="UP000389128"/>
    </source>
</evidence>
<name>A0A6C2CMS6_9RHOO</name>
<protein>
    <submittedName>
        <fullName evidence="1">Uncharacterized protein</fullName>
    </submittedName>
</protein>
<accession>A0A6C2CMS6</accession>
<dbReference type="OrthoDB" id="9180998at2"/>
<sequence length="190" mass="21038">MLCKVQAPRLPFVTWQFDETLEKDDYVGDPVSEAAITGAALVRHLDDVRFASLRALRQLLRALDAERIAIGCITPDRQRLQEELVWVSGFGRCGESERVLSCVAFEDEIRDWLASSDDAVSIGIDVRSPAWHELPCDQLLLVRATRPAQGEACMVLAAQLRGGVRLPEGAAHAISMLVGEYASRRTLIRP</sequence>
<dbReference type="RefSeq" id="WP_148580525.1">
    <property type="nucleotide sequence ID" value="NZ_JAVEUW010000131.1"/>
</dbReference>
<dbReference type="Proteomes" id="UP000389128">
    <property type="component" value="Unassembled WGS sequence"/>
</dbReference>
<evidence type="ECO:0000313" key="1">
    <source>
        <dbReference type="EMBL" id="TYC54623.1"/>
    </source>
</evidence>
<reference evidence="1 2" key="1">
    <citation type="submission" date="2019-01" db="EMBL/GenBank/DDBJ databases">
        <title>Zoogloea oleivorans genome sequencing and assembly.</title>
        <authorList>
            <person name="Tancsics A."/>
            <person name="Farkas M."/>
            <person name="Kriszt B."/>
            <person name="Maroti G."/>
            <person name="Horvath B."/>
        </authorList>
    </citation>
    <scope>NUCLEOTIDE SEQUENCE [LARGE SCALE GENOMIC DNA]</scope>
    <source>
        <strain evidence="1 2">Buc</strain>
    </source>
</reference>
<keyword evidence="2" id="KW-1185">Reference proteome</keyword>
<organism evidence="1 2">
    <name type="scientific">Zoogloea oleivorans</name>
    <dbReference type="NCBI Taxonomy" id="1552750"/>
    <lineage>
        <taxon>Bacteria</taxon>
        <taxon>Pseudomonadati</taxon>
        <taxon>Pseudomonadota</taxon>
        <taxon>Betaproteobacteria</taxon>
        <taxon>Rhodocyclales</taxon>
        <taxon>Zoogloeaceae</taxon>
        <taxon>Zoogloea</taxon>
    </lineage>
</organism>
<proteinExistence type="predicted"/>